<dbReference type="CDD" id="cd03386">
    <property type="entry name" value="PAP2_Aur1_like"/>
    <property type="match status" value="1"/>
</dbReference>
<dbReference type="PANTHER" id="PTHR47216">
    <property type="match status" value="1"/>
</dbReference>
<dbReference type="InterPro" id="IPR000340">
    <property type="entry name" value="Dual-sp_phosphatase_cat-dom"/>
</dbReference>
<dbReference type="InterPro" id="IPR020422">
    <property type="entry name" value="TYR_PHOSPHATASE_DUAL_dom"/>
</dbReference>
<evidence type="ECO:0000313" key="4">
    <source>
        <dbReference type="Proteomes" id="UP000653156"/>
    </source>
</evidence>
<dbReference type="KEGG" id="ptes:JQU52_01750"/>
<dbReference type="PANTHER" id="PTHR47216:SF4">
    <property type="entry name" value="OS01G0859400 PROTEIN"/>
    <property type="match status" value="1"/>
</dbReference>
<dbReference type="GO" id="GO:0016020">
    <property type="term" value="C:membrane"/>
    <property type="evidence" value="ECO:0007669"/>
    <property type="project" value="UniProtKB-SubCell"/>
</dbReference>
<dbReference type="AlphaFoldDB" id="A0A892ZGE2"/>
<evidence type="ECO:0000313" key="3">
    <source>
        <dbReference type="EMBL" id="QRQ82181.1"/>
    </source>
</evidence>
<reference evidence="3" key="1">
    <citation type="submission" date="2021-02" db="EMBL/GenBank/DDBJ databases">
        <title>Neisseriaceae sp. 26B isolated from the cloaca of a Common Toad-headed Turtle (Mesoclemmys nasuta).</title>
        <authorList>
            <person name="Spergser J."/>
            <person name="Busse H.-J."/>
        </authorList>
    </citation>
    <scope>NUCLEOTIDE SEQUENCE</scope>
    <source>
        <strain evidence="3">26B</strain>
    </source>
</reference>
<proteinExistence type="predicted"/>
<name>A0A892ZGE2_9NEIS</name>
<dbReference type="InterPro" id="IPR026841">
    <property type="entry name" value="Aur1/Ipt1"/>
</dbReference>
<dbReference type="InterPro" id="IPR000387">
    <property type="entry name" value="Tyr_Pase_dom"/>
</dbReference>
<feature type="transmembrane region" description="Helical" evidence="1">
    <location>
        <begin position="162"/>
        <end position="180"/>
    </location>
</feature>
<dbReference type="Gene3D" id="3.90.190.10">
    <property type="entry name" value="Protein tyrosine phosphatase superfamily"/>
    <property type="match status" value="1"/>
</dbReference>
<gene>
    <name evidence="3" type="ORF">JQU52_01750</name>
</gene>
<dbReference type="RefSeq" id="WP_230339474.1">
    <property type="nucleotide sequence ID" value="NZ_CP069798.1"/>
</dbReference>
<feature type="transmembrane region" description="Helical" evidence="1">
    <location>
        <begin position="244"/>
        <end position="266"/>
    </location>
</feature>
<protein>
    <submittedName>
        <fullName evidence="3">Phosphatase PAP2/dual specificity phosphatase family protein</fullName>
    </submittedName>
</protein>
<keyword evidence="1" id="KW-1133">Transmembrane helix</keyword>
<dbReference type="InterPro" id="IPR029021">
    <property type="entry name" value="Prot-tyrosine_phosphatase-like"/>
</dbReference>
<feature type="transmembrane region" description="Helical" evidence="1">
    <location>
        <begin position="84"/>
        <end position="105"/>
    </location>
</feature>
<keyword evidence="1" id="KW-0472">Membrane</keyword>
<accession>A0A892ZGE2</accession>
<feature type="domain" description="Tyrosine specific protein phosphatases" evidence="2">
    <location>
        <begin position="354"/>
        <end position="423"/>
    </location>
</feature>
<dbReference type="Pfam" id="PF14378">
    <property type="entry name" value="PAP2_3"/>
    <property type="match status" value="1"/>
</dbReference>
<feature type="transmembrane region" description="Helical" evidence="1">
    <location>
        <begin position="56"/>
        <end position="77"/>
    </location>
</feature>
<feature type="transmembrane region" description="Helical" evidence="1">
    <location>
        <begin position="186"/>
        <end position="206"/>
    </location>
</feature>
<dbReference type="Pfam" id="PF00782">
    <property type="entry name" value="DSPc"/>
    <property type="match status" value="1"/>
</dbReference>
<feature type="transmembrane region" description="Helical" evidence="1">
    <location>
        <begin position="218"/>
        <end position="238"/>
    </location>
</feature>
<keyword evidence="4" id="KW-1185">Reference proteome</keyword>
<dbReference type="Proteomes" id="UP000653156">
    <property type="component" value="Chromosome"/>
</dbReference>
<dbReference type="SMART" id="SM00195">
    <property type="entry name" value="DSPc"/>
    <property type="match status" value="1"/>
</dbReference>
<evidence type="ECO:0000256" key="1">
    <source>
        <dbReference type="SAM" id="Phobius"/>
    </source>
</evidence>
<sequence>MSTADSPSDLSKKHALMCLLAMGVLFYSSYGLANWLAAQQGGVPEMAFAWERQIPFWAWTIVPYWSLNLCYAAAFFVAKSRAELYRYIAQLVCAQAIAIVCFVLWPLQYTWLKPDVGGVSGWLFASLAVFDQPYNQAPSLHIILTMVVGRFYWSRLPERWRGLWLAWLLLIGLSVLTTYQHHFIDIPTGVLVGALLWWAFPTHGATPLRFRQPVYPRWLALYLGLAVVFTAAALWGGVSAWLWLFWPVAACLLLAAAYGGLGAAALQKQVHGRLSPAAALLLLPYLVAVRLNMAYWLRGVPASVVVADRLHIGSITAAARFEAVVDVCAEYPLFRQPSYYHAQPMLDMVAPPPADLQAAAAAVEQARQQGRTVLVCCALGYGRSAAVVLLWLVRYGHCADLAAAIAVLKQARPQMVLPAATRRHIEQALRLPESI</sequence>
<evidence type="ECO:0000259" key="2">
    <source>
        <dbReference type="PROSITE" id="PS50056"/>
    </source>
</evidence>
<organism evidence="3 4">
    <name type="scientific">Paralysiella testudinis</name>
    <dbReference type="NCBI Taxonomy" id="2809020"/>
    <lineage>
        <taxon>Bacteria</taxon>
        <taxon>Pseudomonadati</taxon>
        <taxon>Pseudomonadota</taxon>
        <taxon>Betaproteobacteria</taxon>
        <taxon>Neisseriales</taxon>
        <taxon>Neisseriaceae</taxon>
        <taxon>Paralysiella</taxon>
    </lineage>
</organism>
<dbReference type="SUPFAM" id="SSF52799">
    <property type="entry name" value="(Phosphotyrosine protein) phosphatases II"/>
    <property type="match status" value="1"/>
</dbReference>
<dbReference type="EMBL" id="CP069798">
    <property type="protein sequence ID" value="QRQ82181.1"/>
    <property type="molecule type" value="Genomic_DNA"/>
</dbReference>
<feature type="transmembrane region" description="Helical" evidence="1">
    <location>
        <begin position="278"/>
        <end position="297"/>
    </location>
</feature>
<feature type="transmembrane region" description="Helical" evidence="1">
    <location>
        <begin position="136"/>
        <end position="153"/>
    </location>
</feature>
<feature type="transmembrane region" description="Helical" evidence="1">
    <location>
        <begin position="15"/>
        <end position="36"/>
    </location>
</feature>
<dbReference type="PROSITE" id="PS50056">
    <property type="entry name" value="TYR_PHOSPHATASE_2"/>
    <property type="match status" value="1"/>
</dbReference>
<keyword evidence="1" id="KW-0812">Transmembrane</keyword>